<evidence type="ECO:0000313" key="2">
    <source>
        <dbReference type="Proteomes" id="UP000465101"/>
    </source>
</evidence>
<evidence type="ECO:0000313" key="1">
    <source>
        <dbReference type="EMBL" id="QHB39007.1"/>
    </source>
</evidence>
<reference evidence="1 2" key="1">
    <citation type="journal article" date="2020" name="Viruses">
        <title>Diversity and Host Interactions Among Virulent and Temperate Baltic Sea Flavobacterium Phages.</title>
        <authorList>
            <person name="Nilsson E."/>
            <person name="Bayfield O.W."/>
            <person name="Lundin D."/>
            <person name="Antson A.A."/>
            <person name="Holmfeldt K."/>
        </authorList>
    </citation>
    <scope>NUCLEOTIDE SEQUENCE [LARGE SCALE GENOMIC DNA]</scope>
</reference>
<proteinExistence type="predicted"/>
<sequence length="273" mass="28962">MYNKVNLLKPAGISPGSAAPKSETIIVDVEDIQVFPLSDQNGVKLVGQFVLKPGASMIKMYGTKSKTDAPYESDGDEDSISINQKFMIQHPGNNLEIKEFVQNWLGRNVIVLHKACQDVFYEVMGTPCAPLQVKPAKVDNNDGRYHTLNFESFAKTALVPKHYEGAAVFADPFAVADATAVAATTANGSHYLLPALAVTDAIGFGSVTLPHGAMLTLIGDGGAAPATLNSGVAGSATVLLVSGAEWVALRDATIHLEVFNDDGTIYLIEKSRG</sequence>
<dbReference type="EMBL" id="MN812211">
    <property type="protein sequence ID" value="QHB39007.1"/>
    <property type="molecule type" value="Genomic_DNA"/>
</dbReference>
<protein>
    <submittedName>
        <fullName evidence="1">Uncharacterized protein</fullName>
    </submittedName>
</protein>
<organism evidence="1 2">
    <name type="scientific">Flavobacterium phage vB_FspS_laban6-1</name>
    <dbReference type="NCBI Taxonomy" id="2686250"/>
    <lineage>
        <taxon>Viruses</taxon>
        <taxon>Duplodnaviria</taxon>
        <taxon>Heunggongvirae</taxon>
        <taxon>Uroviricota</taxon>
        <taxon>Caudoviricetes</taxon>
        <taxon>Duneviridae</taxon>
        <taxon>Labanvirus</taxon>
        <taxon>Labanvirus laban</taxon>
    </lineage>
</organism>
<accession>A0A6B9LAC5</accession>
<dbReference type="Proteomes" id="UP000465101">
    <property type="component" value="Segment"/>
</dbReference>
<name>A0A6B9LAC5_9CAUD</name>
<keyword evidence="2" id="KW-1185">Reference proteome</keyword>
<gene>
    <name evidence="1" type="ORF">laban61_gp036</name>
</gene>